<dbReference type="InterPro" id="IPR036893">
    <property type="entry name" value="SBP_sf"/>
</dbReference>
<keyword evidence="4" id="KW-0862">Zinc</keyword>
<dbReference type="Pfam" id="PF03110">
    <property type="entry name" value="SBP"/>
    <property type="match status" value="1"/>
</dbReference>
<feature type="compositionally biased region" description="Basic and acidic residues" evidence="10">
    <location>
        <begin position="82"/>
        <end position="93"/>
    </location>
</feature>
<evidence type="ECO:0000256" key="6">
    <source>
        <dbReference type="ARBA" id="ARBA00023125"/>
    </source>
</evidence>
<dbReference type="eggNOG" id="ENOG502RZTN">
    <property type="taxonomic scope" value="Eukaryota"/>
</dbReference>
<evidence type="ECO:0000259" key="12">
    <source>
        <dbReference type="PROSITE" id="PS51141"/>
    </source>
</evidence>
<dbReference type="GO" id="GO:0008270">
    <property type="term" value="F:zinc ion binding"/>
    <property type="evidence" value="ECO:0007669"/>
    <property type="project" value="UniProtKB-KW"/>
</dbReference>
<keyword evidence="5" id="KW-0805">Transcription regulation</keyword>
<dbReference type="FunFam" id="4.10.1100.10:FF:000001">
    <property type="entry name" value="Squamosa promoter-binding-like protein 14"/>
    <property type="match status" value="1"/>
</dbReference>
<evidence type="ECO:0000256" key="7">
    <source>
        <dbReference type="ARBA" id="ARBA00023163"/>
    </source>
</evidence>
<evidence type="ECO:0000256" key="9">
    <source>
        <dbReference type="PROSITE-ProRule" id="PRU00470"/>
    </source>
</evidence>
<dbReference type="PROSITE" id="PS51141">
    <property type="entry name" value="ZF_SBP"/>
    <property type="match status" value="1"/>
</dbReference>
<protein>
    <submittedName>
        <fullName evidence="13">Squamosa promoter binding protein-like 3 isoform 2</fullName>
    </submittedName>
</protein>
<proteinExistence type="predicted"/>
<dbReference type="PANTHER" id="PTHR31251:SF226">
    <property type="entry name" value="SQUAMOSA PROMOTER-BINDING-LIKE PROTEIN 6"/>
    <property type="match status" value="1"/>
</dbReference>
<dbReference type="EMBL" id="CM001885">
    <property type="protein sequence ID" value="EOY13069.1"/>
    <property type="molecule type" value="Genomic_DNA"/>
</dbReference>
<feature type="signal peptide" evidence="11">
    <location>
        <begin position="1"/>
        <end position="23"/>
    </location>
</feature>
<evidence type="ECO:0000256" key="11">
    <source>
        <dbReference type="SAM" id="SignalP"/>
    </source>
</evidence>
<dbReference type="SUPFAM" id="SSF103612">
    <property type="entry name" value="SBT domain"/>
    <property type="match status" value="1"/>
</dbReference>
<feature type="region of interest" description="Disordered" evidence="10">
    <location>
        <begin position="68"/>
        <end position="112"/>
    </location>
</feature>
<keyword evidence="8" id="KW-0539">Nucleus</keyword>
<comment type="subcellular location">
    <subcellularLocation>
        <location evidence="1">Nucleus</location>
    </subcellularLocation>
</comment>
<dbReference type="Gramene" id="EOY13069">
    <property type="protein sequence ID" value="EOY13069"/>
    <property type="gene ID" value="TCM_031595"/>
</dbReference>
<feature type="compositionally biased region" description="Acidic residues" evidence="10">
    <location>
        <begin position="68"/>
        <end position="81"/>
    </location>
</feature>
<feature type="chain" id="PRO_5001598302" evidence="11">
    <location>
        <begin position="24"/>
        <end position="258"/>
    </location>
</feature>
<dbReference type="Proteomes" id="UP000026915">
    <property type="component" value="Chromosome 7"/>
</dbReference>
<dbReference type="GO" id="GO:0000976">
    <property type="term" value="F:transcription cis-regulatory region binding"/>
    <property type="evidence" value="ECO:0000318"/>
    <property type="project" value="GO_Central"/>
</dbReference>
<evidence type="ECO:0000256" key="1">
    <source>
        <dbReference type="ARBA" id="ARBA00004123"/>
    </source>
</evidence>
<feature type="non-terminal residue" evidence="13">
    <location>
        <position position="1"/>
    </location>
</feature>
<dbReference type="Gene3D" id="4.10.1100.10">
    <property type="entry name" value="Transcription factor, SBP-box domain"/>
    <property type="match status" value="1"/>
</dbReference>
<dbReference type="PANTHER" id="PTHR31251">
    <property type="entry name" value="SQUAMOSA PROMOTER-BINDING-LIKE PROTEIN 4"/>
    <property type="match status" value="1"/>
</dbReference>
<keyword evidence="7" id="KW-0804">Transcription</keyword>
<accession>A0A061FF19</accession>
<evidence type="ECO:0000313" key="14">
    <source>
        <dbReference type="Proteomes" id="UP000026915"/>
    </source>
</evidence>
<gene>
    <name evidence="13" type="ORF">TCM_031595</name>
</gene>
<keyword evidence="6" id="KW-0238">DNA-binding</keyword>
<keyword evidence="3 9" id="KW-0863">Zinc-finger</keyword>
<sequence length="258" mass="28942">LVVLNFFFSTFFFSFSLFSFISSESHKLSSQHFITSPLYISPSPAMETTDFRRKSALKTKMNKGFIAEDLDDDMEEEEEEGVGDHGFPDDEKKKKAYGKRGSSGGAGVSPPSCQVEKCGLDLSDAKRYHRRHKVCEIHAKAPFVVVAGLRQRFCQQCSRFHELSEFDEAKRSCRRRLAGHNERRRKSSAESSTEGSSRKGMSSQLRESQCRQADDQRARVPILHAPSLLSANGLCISLCTGTYYTTLEDSITISGIEI</sequence>
<keyword evidence="14" id="KW-1185">Reference proteome</keyword>
<feature type="domain" description="SBP-type" evidence="12">
    <location>
        <begin position="110"/>
        <end position="187"/>
    </location>
</feature>
<evidence type="ECO:0000256" key="5">
    <source>
        <dbReference type="ARBA" id="ARBA00023015"/>
    </source>
</evidence>
<evidence type="ECO:0000256" key="8">
    <source>
        <dbReference type="ARBA" id="ARBA00023242"/>
    </source>
</evidence>
<evidence type="ECO:0000256" key="4">
    <source>
        <dbReference type="ARBA" id="ARBA00022833"/>
    </source>
</evidence>
<organism evidence="13 14">
    <name type="scientific">Theobroma cacao</name>
    <name type="common">Cacao</name>
    <name type="synonym">Cocoa</name>
    <dbReference type="NCBI Taxonomy" id="3641"/>
    <lineage>
        <taxon>Eukaryota</taxon>
        <taxon>Viridiplantae</taxon>
        <taxon>Streptophyta</taxon>
        <taxon>Embryophyta</taxon>
        <taxon>Tracheophyta</taxon>
        <taxon>Spermatophyta</taxon>
        <taxon>Magnoliopsida</taxon>
        <taxon>eudicotyledons</taxon>
        <taxon>Gunneridae</taxon>
        <taxon>Pentapetalae</taxon>
        <taxon>rosids</taxon>
        <taxon>malvids</taxon>
        <taxon>Malvales</taxon>
        <taxon>Malvaceae</taxon>
        <taxon>Byttnerioideae</taxon>
        <taxon>Theobroma</taxon>
    </lineage>
</organism>
<feature type="region of interest" description="Disordered" evidence="10">
    <location>
        <begin position="177"/>
        <end position="210"/>
    </location>
</feature>
<evidence type="ECO:0000256" key="2">
    <source>
        <dbReference type="ARBA" id="ARBA00022723"/>
    </source>
</evidence>
<evidence type="ECO:0000313" key="13">
    <source>
        <dbReference type="EMBL" id="EOY13069.1"/>
    </source>
</evidence>
<evidence type="ECO:0000256" key="3">
    <source>
        <dbReference type="ARBA" id="ARBA00022771"/>
    </source>
</evidence>
<keyword evidence="11" id="KW-0732">Signal</keyword>
<dbReference type="HOGENOM" id="CLU_1080054_0_0_1"/>
<dbReference type="GO" id="GO:0005634">
    <property type="term" value="C:nucleus"/>
    <property type="evidence" value="ECO:0000318"/>
    <property type="project" value="GO_Central"/>
</dbReference>
<evidence type="ECO:0000256" key="10">
    <source>
        <dbReference type="SAM" id="MobiDB-lite"/>
    </source>
</evidence>
<dbReference type="GO" id="GO:0001216">
    <property type="term" value="F:DNA-binding transcription activator activity"/>
    <property type="evidence" value="ECO:0000318"/>
    <property type="project" value="GO_Central"/>
</dbReference>
<dbReference type="InterPro" id="IPR044817">
    <property type="entry name" value="SBP-like"/>
</dbReference>
<dbReference type="InterPro" id="IPR004333">
    <property type="entry name" value="SBP_dom"/>
</dbReference>
<reference evidence="13 14" key="1">
    <citation type="journal article" date="2013" name="Genome Biol.">
        <title>The genome sequence of the most widely cultivated cacao type and its use to identify candidate genes regulating pod color.</title>
        <authorList>
            <person name="Motamayor J.C."/>
            <person name="Mockaitis K."/>
            <person name="Schmutz J."/>
            <person name="Haiminen N."/>
            <person name="Iii D.L."/>
            <person name="Cornejo O."/>
            <person name="Findley S.D."/>
            <person name="Zheng P."/>
            <person name="Utro F."/>
            <person name="Royaert S."/>
            <person name="Saski C."/>
            <person name="Jenkins J."/>
            <person name="Podicheti R."/>
            <person name="Zhao M."/>
            <person name="Scheffler B.E."/>
            <person name="Stack J.C."/>
            <person name="Feltus F.A."/>
            <person name="Mustiga G.M."/>
            <person name="Amores F."/>
            <person name="Phillips W."/>
            <person name="Marelli J.P."/>
            <person name="May G.D."/>
            <person name="Shapiro H."/>
            <person name="Ma J."/>
            <person name="Bustamante C.D."/>
            <person name="Schnell R.J."/>
            <person name="Main D."/>
            <person name="Gilbert D."/>
            <person name="Parida L."/>
            <person name="Kuhn D.N."/>
        </authorList>
    </citation>
    <scope>NUCLEOTIDE SEQUENCE [LARGE SCALE GENOMIC DNA]</scope>
    <source>
        <strain evidence="14">cv. Matina 1-6</strain>
    </source>
</reference>
<dbReference type="AlphaFoldDB" id="A0A061FF19"/>
<name>A0A061FF19_THECC</name>
<feature type="compositionally biased region" description="Basic residues" evidence="10">
    <location>
        <begin position="177"/>
        <end position="186"/>
    </location>
</feature>
<keyword evidence="2" id="KW-0479">Metal-binding</keyword>